<evidence type="ECO:0000256" key="1">
    <source>
        <dbReference type="SAM" id="MobiDB-lite"/>
    </source>
</evidence>
<accession>A0A1H3RTH3</accession>
<proteinExistence type="predicted"/>
<sequence>MSYLPDLEAYLADLLRNRERLAATLEADDWAKAEAMPSDDEIRRVRRLIARIKNGIDELDDTQRAEFDQAVAVLRRGRQGGVLLGMPRIQPPLPDPRPERSA</sequence>
<feature type="region of interest" description="Disordered" evidence="1">
    <location>
        <begin position="83"/>
        <end position="102"/>
    </location>
</feature>
<protein>
    <recommendedName>
        <fullName evidence="4">Transposase</fullName>
    </recommendedName>
</protein>
<dbReference type="Proteomes" id="UP000199529">
    <property type="component" value="Unassembled WGS sequence"/>
</dbReference>
<gene>
    <name evidence="2" type="ORF">SAMN05216215_105755</name>
</gene>
<dbReference type="STRING" id="418495.SAMN05216215_105755"/>
<dbReference type="EMBL" id="FNOK01000057">
    <property type="protein sequence ID" value="SDZ28900.1"/>
    <property type="molecule type" value="Genomic_DNA"/>
</dbReference>
<evidence type="ECO:0008006" key="4">
    <source>
        <dbReference type="Google" id="ProtNLM"/>
    </source>
</evidence>
<dbReference type="AlphaFoldDB" id="A0A1H3RTH3"/>
<evidence type="ECO:0000313" key="3">
    <source>
        <dbReference type="Proteomes" id="UP000199529"/>
    </source>
</evidence>
<organism evidence="2 3">
    <name type="scientific">Saccharopolyspora shandongensis</name>
    <dbReference type="NCBI Taxonomy" id="418495"/>
    <lineage>
        <taxon>Bacteria</taxon>
        <taxon>Bacillati</taxon>
        <taxon>Actinomycetota</taxon>
        <taxon>Actinomycetes</taxon>
        <taxon>Pseudonocardiales</taxon>
        <taxon>Pseudonocardiaceae</taxon>
        <taxon>Saccharopolyspora</taxon>
    </lineage>
</organism>
<name>A0A1H3RTH3_9PSEU</name>
<keyword evidence="3" id="KW-1185">Reference proteome</keyword>
<evidence type="ECO:0000313" key="2">
    <source>
        <dbReference type="EMBL" id="SDZ28900.1"/>
    </source>
</evidence>
<dbReference type="RefSeq" id="WP_218157625.1">
    <property type="nucleotide sequence ID" value="NZ_FNOK01000057.1"/>
</dbReference>
<reference evidence="3" key="1">
    <citation type="submission" date="2016-10" db="EMBL/GenBank/DDBJ databases">
        <authorList>
            <person name="Varghese N."/>
            <person name="Submissions S."/>
        </authorList>
    </citation>
    <scope>NUCLEOTIDE SEQUENCE [LARGE SCALE GENOMIC DNA]</scope>
    <source>
        <strain evidence="3">CGMCC 4.3530</strain>
    </source>
</reference>